<dbReference type="AlphaFoldDB" id="A0A075H2F2"/>
<dbReference type="Pfam" id="PF02600">
    <property type="entry name" value="DsbB"/>
    <property type="match status" value="1"/>
</dbReference>
<evidence type="ECO:0000256" key="11">
    <source>
        <dbReference type="ARBA" id="ARBA00023284"/>
    </source>
</evidence>
<evidence type="ECO:0000256" key="9">
    <source>
        <dbReference type="ARBA" id="ARBA00023157"/>
    </source>
</evidence>
<evidence type="ECO:0000256" key="7">
    <source>
        <dbReference type="ARBA" id="ARBA00023002"/>
    </source>
</evidence>
<evidence type="ECO:0000256" key="12">
    <source>
        <dbReference type="SAM" id="MobiDB-lite"/>
    </source>
</evidence>
<keyword evidence="7" id="KW-0560">Oxidoreductase</keyword>
<dbReference type="PANTHER" id="PTHR43469:SF1">
    <property type="entry name" value="SPBETA PROPHAGE-DERIVED DISULFIDE BOND FORMATION PROTEIN B"/>
    <property type="match status" value="1"/>
</dbReference>
<keyword evidence="5" id="KW-0249">Electron transport</keyword>
<proteinExistence type="inferred from homology"/>
<evidence type="ECO:0000256" key="6">
    <source>
        <dbReference type="ARBA" id="ARBA00022989"/>
    </source>
</evidence>
<reference evidence="14" key="1">
    <citation type="journal article" date="2014" name="Genome Biol. Evol.">
        <title>Pangenome evidence for extensive interdomain horizontal transfer affecting lineage core and shell genes in uncultured planktonic thaumarchaeota and euryarchaeota.</title>
        <authorList>
            <person name="Deschamps P."/>
            <person name="Zivanovic Y."/>
            <person name="Moreira D."/>
            <person name="Rodriguez-Valera F."/>
            <person name="Lopez-Garcia P."/>
        </authorList>
    </citation>
    <scope>NUCLEOTIDE SEQUENCE</scope>
</reference>
<feature type="transmembrane region" description="Helical" evidence="13">
    <location>
        <begin position="148"/>
        <end position="175"/>
    </location>
</feature>
<dbReference type="InterPro" id="IPR012187">
    <property type="entry name" value="Disulphide_bond_form_BdbC"/>
</dbReference>
<evidence type="ECO:0000256" key="10">
    <source>
        <dbReference type="ARBA" id="ARBA00023186"/>
    </source>
</evidence>
<dbReference type="PANTHER" id="PTHR43469">
    <property type="entry name" value="DISULFIDE FORMATION PROTEIN-RELATED"/>
    <property type="match status" value="1"/>
</dbReference>
<keyword evidence="10" id="KW-0143">Chaperone</keyword>
<feature type="transmembrane region" description="Helical" evidence="13">
    <location>
        <begin position="52"/>
        <end position="71"/>
    </location>
</feature>
<keyword evidence="6 13" id="KW-1133">Transmembrane helix</keyword>
<keyword evidence="3" id="KW-0813">Transport</keyword>
<dbReference type="InterPro" id="IPR003752">
    <property type="entry name" value="DiS_bond_form_DsbB/BdbC"/>
</dbReference>
<dbReference type="GO" id="GO:0006457">
    <property type="term" value="P:protein folding"/>
    <property type="evidence" value="ECO:0007669"/>
    <property type="project" value="InterPro"/>
</dbReference>
<comment type="similarity">
    <text evidence="2">Belongs to the DsbB family. BdbC subfamily.</text>
</comment>
<keyword evidence="8 13" id="KW-0472">Membrane</keyword>
<feature type="region of interest" description="Disordered" evidence="12">
    <location>
        <begin position="181"/>
        <end position="200"/>
    </location>
</feature>
<comment type="subcellular location">
    <subcellularLocation>
        <location evidence="1">Membrane</location>
        <topology evidence="1">Multi-pass membrane protein</topology>
    </subcellularLocation>
</comment>
<organism evidence="14">
    <name type="scientific">uncultured marine group II/III euryarchaeote KM3_31_G10</name>
    <dbReference type="NCBI Taxonomy" id="1456433"/>
    <lineage>
        <taxon>Archaea</taxon>
        <taxon>Methanobacteriati</taxon>
        <taxon>Methanobacteriota</taxon>
        <taxon>environmental samples</taxon>
    </lineage>
</organism>
<feature type="compositionally biased region" description="Polar residues" evidence="12">
    <location>
        <begin position="181"/>
        <end position="190"/>
    </location>
</feature>
<evidence type="ECO:0000256" key="13">
    <source>
        <dbReference type="SAM" id="Phobius"/>
    </source>
</evidence>
<keyword evidence="11" id="KW-0676">Redox-active center</keyword>
<dbReference type="GO" id="GO:0016020">
    <property type="term" value="C:membrane"/>
    <property type="evidence" value="ECO:0007669"/>
    <property type="project" value="UniProtKB-SubCell"/>
</dbReference>
<feature type="transmembrane region" description="Helical" evidence="13">
    <location>
        <begin position="83"/>
        <end position="101"/>
    </location>
</feature>
<evidence type="ECO:0000256" key="3">
    <source>
        <dbReference type="ARBA" id="ARBA00022448"/>
    </source>
</evidence>
<gene>
    <name evidence="14" type="primary">dsbB</name>
</gene>
<accession>A0A075H2F2</accession>
<name>A0A075H2F2_9EURY</name>
<evidence type="ECO:0000256" key="5">
    <source>
        <dbReference type="ARBA" id="ARBA00022982"/>
    </source>
</evidence>
<evidence type="ECO:0000256" key="8">
    <source>
        <dbReference type="ARBA" id="ARBA00023136"/>
    </source>
</evidence>
<dbReference type="Gene3D" id="1.20.1550.10">
    <property type="entry name" value="DsbB-like"/>
    <property type="match status" value="1"/>
</dbReference>
<keyword evidence="4 13" id="KW-0812">Transmembrane</keyword>
<evidence type="ECO:0000256" key="1">
    <source>
        <dbReference type="ARBA" id="ARBA00004141"/>
    </source>
</evidence>
<keyword evidence="9" id="KW-1015">Disulfide bond</keyword>
<evidence type="ECO:0000256" key="4">
    <source>
        <dbReference type="ARBA" id="ARBA00022692"/>
    </source>
</evidence>
<feature type="transmembrane region" description="Helical" evidence="13">
    <location>
        <begin position="110"/>
        <end position="128"/>
    </location>
</feature>
<feature type="transmembrane region" description="Helical" evidence="13">
    <location>
        <begin position="12"/>
        <end position="31"/>
    </location>
</feature>
<protein>
    <submittedName>
        <fullName evidence="14">Disulfide bond formation protein (DsbB)</fullName>
    </submittedName>
</protein>
<dbReference type="SUPFAM" id="SSF158442">
    <property type="entry name" value="DsbB-like"/>
    <property type="match status" value="1"/>
</dbReference>
<dbReference type="EMBL" id="KF900839">
    <property type="protein sequence ID" value="AIF08707.1"/>
    <property type="molecule type" value="Genomic_DNA"/>
</dbReference>
<evidence type="ECO:0000256" key="2">
    <source>
        <dbReference type="ARBA" id="ARBA00007602"/>
    </source>
</evidence>
<dbReference type="GO" id="GO:0015035">
    <property type="term" value="F:protein-disulfide reductase activity"/>
    <property type="evidence" value="ECO:0007669"/>
    <property type="project" value="InterPro"/>
</dbReference>
<sequence>MTPEEAGTLFAYLSLLAGISGIGIIGFLLSAKKYQRIDEKLATLRAEHSKEALFFAGFVALFCMMASLYLSDIAHFIPCKLCWYQRIMMYPLAFLLLFAGLRTDFSIRPYGLLLSGIGGLTSIYHYQLQLNPAQHSPFCSAFESCTVQFLQVFGFMSIPLMALMGFTLIFALLLFANPPTSGGENDSSVADESAPENSEE</sequence>
<evidence type="ECO:0000313" key="14">
    <source>
        <dbReference type="EMBL" id="AIF08707.1"/>
    </source>
</evidence>
<dbReference type="InterPro" id="IPR023380">
    <property type="entry name" value="DsbB-like_sf"/>
</dbReference>